<gene>
    <name evidence="10" type="ORF">GM676_27160</name>
</gene>
<dbReference type="OrthoDB" id="5476657at2"/>
<keyword evidence="3 5" id="KW-0472">Membrane</keyword>
<sequence length="855" mass="91171">MTQRKLAWGCLGCGALAWAACAQAQEPPPAVLVEGKRASLMTARQIKRDQLAIVDAVVADEVQALPDLSVTDALQRISGVQVARDRGEGANVALRGLTQIETTLNGREVFTAGTGRNLDFADVPAELVAGIDVYKSASAAQVEGGLGGTIDLRTRRPLDFAGAHLAGSARLVRDALAGHSQPQWSLLASQRWRGDGGAEWGALVSLVHQLRAWREDQYSFGAPQWRDDLLPGRRVAVSGSTTESANAGRRQRDTVAVALQWRPAPGVEWYAEGNWQQFLTRQDTAQLVLGTGTAFVPGSVALFPGTSDVSRIDWLGVPTSIFSFARDTVDRNRALALGGSWRSGALRLAADLSYSDSHNNLYFAGPTLKGTADLVRADLSGPHPAVTVAGDGLRDPARLQLDSIAYRARPYDGQLQALKLDGSYAPDGWLDSLAAGLRLARRTAGNAPGQINGDLPAPAGQSLAALPALATAYPYPVFFPDGGAGASNYLIGSLALARDAAALRRQAGLTAPLPRAGGALSVWRIREQTDAAYLQARFHGDALALEGEAGLRVVRTREAVAGTQSTPSSGTLAPIALDHDYLDYLPSLNLRHTLADGWYLRGAASKSLTRPNFDQLSPSLTLTPNSITPSANSGSAGNPALQPVRANNLDLALERYVGASAAATVTVFHKRIDGLIGNANRTELHDGALYQVSRPYNRSPAIVRGAELGYQQMYDFLPGWMSGLGTQVNFTLADSATPNAQLGGDTALPNLSRRSANLIGIYEKGPLSGRLAYNWRDRFLSSINSSGAGVLPVYTEGYGWLDASFGYRVSPGLTLAMEGSNLLRTVRRANFGSDSRPQSLWTNDRQWSITARFHL</sequence>
<dbReference type="EMBL" id="WNKY01000051">
    <property type="protein sequence ID" value="MTV41248.1"/>
    <property type="molecule type" value="Genomic_DNA"/>
</dbReference>
<dbReference type="PANTHER" id="PTHR40980:SF3">
    <property type="entry name" value="TONB-DEPENDENT RECEPTOR-LIKE BETA-BARREL DOMAIN-CONTAINING PROTEIN"/>
    <property type="match status" value="1"/>
</dbReference>
<feature type="signal peptide" evidence="7">
    <location>
        <begin position="1"/>
        <end position="24"/>
    </location>
</feature>
<dbReference type="Pfam" id="PF07715">
    <property type="entry name" value="Plug"/>
    <property type="match status" value="1"/>
</dbReference>
<evidence type="ECO:0000259" key="8">
    <source>
        <dbReference type="Pfam" id="PF00593"/>
    </source>
</evidence>
<dbReference type="InterPro" id="IPR000531">
    <property type="entry name" value="Beta-barrel_TonB"/>
</dbReference>
<feature type="compositionally biased region" description="Polar residues" evidence="6">
    <location>
        <begin position="620"/>
        <end position="636"/>
    </location>
</feature>
<dbReference type="InterPro" id="IPR012910">
    <property type="entry name" value="Plug_dom"/>
</dbReference>
<feature type="domain" description="TonB-dependent receptor plug" evidence="9">
    <location>
        <begin position="47"/>
        <end position="149"/>
    </location>
</feature>
<feature type="region of interest" description="Disordered" evidence="6">
    <location>
        <begin position="620"/>
        <end position="641"/>
    </location>
</feature>
<evidence type="ECO:0000256" key="1">
    <source>
        <dbReference type="ARBA" id="ARBA00004442"/>
    </source>
</evidence>
<keyword evidence="4" id="KW-0998">Cell outer membrane</keyword>
<dbReference type="AlphaFoldDB" id="A0A6L6PQ58"/>
<feature type="domain" description="TonB-dependent receptor-like beta-barrel" evidence="8">
    <location>
        <begin position="391"/>
        <end position="822"/>
    </location>
</feature>
<dbReference type="Gene3D" id="2.170.130.10">
    <property type="entry name" value="TonB-dependent receptor, plug domain"/>
    <property type="match status" value="1"/>
</dbReference>
<name>A0A6L6PQ58_9BURK</name>
<keyword evidence="5" id="KW-0798">TonB box</keyword>
<evidence type="ECO:0000256" key="7">
    <source>
        <dbReference type="SAM" id="SignalP"/>
    </source>
</evidence>
<proteinExistence type="inferred from homology"/>
<keyword evidence="11" id="KW-1185">Reference proteome</keyword>
<keyword evidence="7" id="KW-0732">Signal</keyword>
<dbReference type="PROSITE" id="PS51257">
    <property type="entry name" value="PROKAR_LIPOPROTEIN"/>
    <property type="match status" value="1"/>
</dbReference>
<accession>A0A6L6PQ58</accession>
<evidence type="ECO:0000313" key="10">
    <source>
        <dbReference type="EMBL" id="MTV41248.1"/>
    </source>
</evidence>
<dbReference type="Proteomes" id="UP000475582">
    <property type="component" value="Unassembled WGS sequence"/>
</dbReference>
<comment type="subcellular location">
    <subcellularLocation>
        <location evidence="1 5">Cell outer membrane</location>
    </subcellularLocation>
</comment>
<reference evidence="10 11" key="1">
    <citation type="submission" date="2019-11" db="EMBL/GenBank/DDBJ databases">
        <title>Type strains purchased from KCTC, JCM and DSMZ.</title>
        <authorList>
            <person name="Lu H."/>
        </authorList>
    </citation>
    <scope>NUCLEOTIDE SEQUENCE [LARGE SCALE GENOMIC DNA]</scope>
    <source>
        <strain evidence="10 11">KCTC 22382</strain>
    </source>
</reference>
<evidence type="ECO:0000259" key="9">
    <source>
        <dbReference type="Pfam" id="PF07715"/>
    </source>
</evidence>
<evidence type="ECO:0000313" key="11">
    <source>
        <dbReference type="Proteomes" id="UP000475582"/>
    </source>
</evidence>
<evidence type="ECO:0000256" key="5">
    <source>
        <dbReference type="RuleBase" id="RU003357"/>
    </source>
</evidence>
<keyword evidence="10" id="KW-0675">Receptor</keyword>
<dbReference type="InterPro" id="IPR036942">
    <property type="entry name" value="Beta-barrel_TonB_sf"/>
</dbReference>
<dbReference type="NCBIfam" id="TIGR01782">
    <property type="entry name" value="TonB-Xanth-Caul"/>
    <property type="match status" value="1"/>
</dbReference>
<feature type="chain" id="PRO_5026876790" evidence="7">
    <location>
        <begin position="25"/>
        <end position="855"/>
    </location>
</feature>
<dbReference type="CDD" id="cd01347">
    <property type="entry name" value="ligand_gated_channel"/>
    <property type="match status" value="1"/>
</dbReference>
<dbReference type="SUPFAM" id="SSF56935">
    <property type="entry name" value="Porins"/>
    <property type="match status" value="1"/>
</dbReference>
<comment type="caution">
    <text evidence="10">The sequence shown here is derived from an EMBL/GenBank/DDBJ whole genome shotgun (WGS) entry which is preliminary data.</text>
</comment>
<dbReference type="RefSeq" id="WP_155467366.1">
    <property type="nucleotide sequence ID" value="NZ_WNKY01000051.1"/>
</dbReference>
<dbReference type="InterPro" id="IPR010104">
    <property type="entry name" value="TonB_rcpt_bac"/>
</dbReference>
<evidence type="ECO:0000256" key="2">
    <source>
        <dbReference type="ARBA" id="ARBA00009810"/>
    </source>
</evidence>
<dbReference type="InterPro" id="IPR037066">
    <property type="entry name" value="Plug_dom_sf"/>
</dbReference>
<evidence type="ECO:0000256" key="6">
    <source>
        <dbReference type="SAM" id="MobiDB-lite"/>
    </source>
</evidence>
<evidence type="ECO:0000256" key="4">
    <source>
        <dbReference type="ARBA" id="ARBA00023237"/>
    </source>
</evidence>
<comment type="similarity">
    <text evidence="2 5">Belongs to the TonB-dependent receptor family.</text>
</comment>
<dbReference type="GO" id="GO:0009279">
    <property type="term" value="C:cell outer membrane"/>
    <property type="evidence" value="ECO:0007669"/>
    <property type="project" value="UniProtKB-SubCell"/>
</dbReference>
<protein>
    <submittedName>
        <fullName evidence="10">TonB-dependent receptor</fullName>
    </submittedName>
</protein>
<dbReference type="PANTHER" id="PTHR40980">
    <property type="entry name" value="PLUG DOMAIN-CONTAINING PROTEIN"/>
    <property type="match status" value="1"/>
</dbReference>
<evidence type="ECO:0000256" key="3">
    <source>
        <dbReference type="ARBA" id="ARBA00023136"/>
    </source>
</evidence>
<organism evidence="10 11">
    <name type="scientific">Duganella radicis</name>
    <dbReference type="NCBI Taxonomy" id="551988"/>
    <lineage>
        <taxon>Bacteria</taxon>
        <taxon>Pseudomonadati</taxon>
        <taxon>Pseudomonadota</taxon>
        <taxon>Betaproteobacteria</taxon>
        <taxon>Burkholderiales</taxon>
        <taxon>Oxalobacteraceae</taxon>
        <taxon>Telluria group</taxon>
        <taxon>Duganella</taxon>
    </lineage>
</organism>
<dbReference type="Pfam" id="PF00593">
    <property type="entry name" value="TonB_dep_Rec_b-barrel"/>
    <property type="match status" value="1"/>
</dbReference>
<dbReference type="Gene3D" id="2.40.170.20">
    <property type="entry name" value="TonB-dependent receptor, beta-barrel domain"/>
    <property type="match status" value="1"/>
</dbReference>